<dbReference type="OrthoDB" id="5077170at2"/>
<evidence type="ECO:0000313" key="3">
    <source>
        <dbReference type="Proteomes" id="UP000277094"/>
    </source>
</evidence>
<feature type="transmembrane region" description="Helical" evidence="1">
    <location>
        <begin position="18"/>
        <end position="38"/>
    </location>
</feature>
<sequence length="124" mass="13628">MSRNADYVPAEESPLRRALLVVLPVLIAVIVVGMTPVFDRTTVTDKSDQKAVALGLPWPWLHQDQTRLEPVFPIRVGLDAVQESPVTIQWPGLAADLGAVLAVELLVIGGVVLVRRRRERDVFG</sequence>
<accession>A0A3N0DWA5</accession>
<comment type="caution">
    <text evidence="2">The sequence shown here is derived from an EMBL/GenBank/DDBJ whole genome shotgun (WGS) entry which is preliminary data.</text>
</comment>
<dbReference type="Proteomes" id="UP000277094">
    <property type="component" value="Unassembled WGS sequence"/>
</dbReference>
<reference evidence="2 3" key="1">
    <citation type="submission" date="2018-11" db="EMBL/GenBank/DDBJ databases">
        <authorList>
            <person name="Li F."/>
        </authorList>
    </citation>
    <scope>NUCLEOTIDE SEQUENCE [LARGE SCALE GENOMIC DNA]</scope>
    <source>
        <strain evidence="2 3">KIS18-7</strain>
    </source>
</reference>
<protein>
    <submittedName>
        <fullName evidence="2">Uncharacterized protein</fullName>
    </submittedName>
</protein>
<gene>
    <name evidence="2" type="ORF">EFL95_12545</name>
</gene>
<evidence type="ECO:0000256" key="1">
    <source>
        <dbReference type="SAM" id="Phobius"/>
    </source>
</evidence>
<proteinExistence type="predicted"/>
<dbReference type="AlphaFoldDB" id="A0A3N0DWA5"/>
<dbReference type="RefSeq" id="WP_123234280.1">
    <property type="nucleotide sequence ID" value="NZ_RJSG01000002.1"/>
</dbReference>
<name>A0A3N0DWA5_9ACTN</name>
<keyword evidence="1" id="KW-0472">Membrane</keyword>
<keyword evidence="3" id="KW-1185">Reference proteome</keyword>
<evidence type="ECO:0000313" key="2">
    <source>
        <dbReference type="EMBL" id="RNL79776.1"/>
    </source>
</evidence>
<organism evidence="2 3">
    <name type="scientific">Nocardioides marmorisolisilvae</name>
    <dbReference type="NCBI Taxonomy" id="1542737"/>
    <lineage>
        <taxon>Bacteria</taxon>
        <taxon>Bacillati</taxon>
        <taxon>Actinomycetota</taxon>
        <taxon>Actinomycetes</taxon>
        <taxon>Propionibacteriales</taxon>
        <taxon>Nocardioidaceae</taxon>
        <taxon>Nocardioides</taxon>
    </lineage>
</organism>
<feature type="transmembrane region" description="Helical" evidence="1">
    <location>
        <begin position="93"/>
        <end position="114"/>
    </location>
</feature>
<keyword evidence="1" id="KW-0812">Transmembrane</keyword>
<dbReference type="EMBL" id="RJSG01000002">
    <property type="protein sequence ID" value="RNL79776.1"/>
    <property type="molecule type" value="Genomic_DNA"/>
</dbReference>
<keyword evidence="1" id="KW-1133">Transmembrane helix</keyword>